<name>A0A7L9WJB5_9RHOB</name>
<proteinExistence type="predicted"/>
<feature type="transmembrane region" description="Helical" evidence="1">
    <location>
        <begin position="21"/>
        <end position="47"/>
    </location>
</feature>
<dbReference type="AlphaFoldDB" id="A0A7L9WJB5"/>
<keyword evidence="1" id="KW-1133">Transmembrane helix</keyword>
<organism evidence="2 3">
    <name type="scientific">Pseudooceanicola spongiae</name>
    <dbReference type="NCBI Taxonomy" id="2613965"/>
    <lineage>
        <taxon>Bacteria</taxon>
        <taxon>Pseudomonadati</taxon>
        <taxon>Pseudomonadota</taxon>
        <taxon>Alphaproteobacteria</taxon>
        <taxon>Rhodobacterales</taxon>
        <taxon>Paracoccaceae</taxon>
        <taxon>Pseudooceanicola</taxon>
    </lineage>
</organism>
<keyword evidence="3" id="KW-1185">Reference proteome</keyword>
<reference evidence="2 3" key="1">
    <citation type="submission" date="2019-10" db="EMBL/GenBank/DDBJ databases">
        <title>Pseudopuniceibacterium sp. HQ09 islated from Antarctica.</title>
        <authorList>
            <person name="Liao L."/>
            <person name="Su S."/>
            <person name="Chen B."/>
            <person name="Yu Y."/>
        </authorList>
    </citation>
    <scope>NUCLEOTIDE SEQUENCE [LARGE SCALE GENOMIC DNA]</scope>
    <source>
        <strain evidence="2 3">HQ09</strain>
    </source>
</reference>
<protein>
    <submittedName>
        <fullName evidence="2">Uncharacterized protein</fullName>
    </submittedName>
</protein>
<evidence type="ECO:0000256" key="1">
    <source>
        <dbReference type="SAM" id="Phobius"/>
    </source>
</evidence>
<keyword evidence="1" id="KW-0472">Membrane</keyword>
<evidence type="ECO:0000313" key="2">
    <source>
        <dbReference type="EMBL" id="QOL80465.1"/>
    </source>
</evidence>
<dbReference type="RefSeq" id="WP_193082785.1">
    <property type="nucleotide sequence ID" value="NZ_CP045201.1"/>
</dbReference>
<keyword evidence="1" id="KW-0812">Transmembrane</keyword>
<evidence type="ECO:0000313" key="3">
    <source>
        <dbReference type="Proteomes" id="UP000594118"/>
    </source>
</evidence>
<gene>
    <name evidence="2" type="ORF">F3W81_06350</name>
</gene>
<sequence length="94" mass="10023">MSNNRILPRHATTRAPQPRRALPAAAGFVLAALAGALGLCVTIALWITGAPLLLVLACYCAAPSLLVAPMGYVALRRAPRRAHLRRFSEVDSHV</sequence>
<feature type="transmembrane region" description="Helical" evidence="1">
    <location>
        <begin position="53"/>
        <end position="75"/>
    </location>
</feature>
<dbReference type="KEGG" id="pshq:F3W81_06350"/>
<accession>A0A7L9WJB5</accession>
<dbReference type="EMBL" id="CP045201">
    <property type="protein sequence ID" value="QOL80465.1"/>
    <property type="molecule type" value="Genomic_DNA"/>
</dbReference>
<dbReference type="Proteomes" id="UP000594118">
    <property type="component" value="Chromosome"/>
</dbReference>